<dbReference type="InterPro" id="IPR003689">
    <property type="entry name" value="ZIP"/>
</dbReference>
<organism evidence="6 7">
    <name type="scientific">Candidatus Curtissbacteria bacterium RIFCSPLOWO2_01_FULL_42_50</name>
    <dbReference type="NCBI Taxonomy" id="1797730"/>
    <lineage>
        <taxon>Bacteria</taxon>
        <taxon>Candidatus Curtissiibacteriota</taxon>
    </lineage>
</organism>
<dbReference type="AlphaFoldDB" id="A0A1F5H898"/>
<feature type="transmembrane region" description="Helical" evidence="5">
    <location>
        <begin position="67"/>
        <end position="85"/>
    </location>
</feature>
<protein>
    <recommendedName>
        <fullName evidence="8">ZIP zinc transporter</fullName>
    </recommendedName>
</protein>
<dbReference type="GO" id="GO:0071578">
    <property type="term" value="P:zinc ion import across plasma membrane"/>
    <property type="evidence" value="ECO:0007669"/>
    <property type="project" value="TreeGrafter"/>
</dbReference>
<dbReference type="GO" id="GO:0005886">
    <property type="term" value="C:plasma membrane"/>
    <property type="evidence" value="ECO:0007669"/>
    <property type="project" value="TreeGrafter"/>
</dbReference>
<proteinExistence type="predicted"/>
<evidence type="ECO:0000256" key="1">
    <source>
        <dbReference type="ARBA" id="ARBA00004141"/>
    </source>
</evidence>
<evidence type="ECO:0000256" key="2">
    <source>
        <dbReference type="ARBA" id="ARBA00022692"/>
    </source>
</evidence>
<evidence type="ECO:0000313" key="6">
    <source>
        <dbReference type="EMBL" id="OGE00309.1"/>
    </source>
</evidence>
<feature type="transmembrane region" description="Helical" evidence="5">
    <location>
        <begin position="162"/>
        <end position="184"/>
    </location>
</feature>
<evidence type="ECO:0008006" key="8">
    <source>
        <dbReference type="Google" id="ProtNLM"/>
    </source>
</evidence>
<dbReference type="GO" id="GO:0005385">
    <property type="term" value="F:zinc ion transmembrane transporter activity"/>
    <property type="evidence" value="ECO:0007669"/>
    <property type="project" value="TreeGrafter"/>
</dbReference>
<feature type="transmembrane region" description="Helical" evidence="5">
    <location>
        <begin position="223"/>
        <end position="243"/>
    </location>
</feature>
<keyword evidence="2 5" id="KW-0812">Transmembrane</keyword>
<dbReference type="GO" id="GO:0140410">
    <property type="term" value="F:monoatomic cation:bicarbonate symporter activity"/>
    <property type="evidence" value="ECO:0007669"/>
    <property type="project" value="TreeGrafter"/>
</dbReference>
<evidence type="ECO:0000256" key="4">
    <source>
        <dbReference type="ARBA" id="ARBA00023136"/>
    </source>
</evidence>
<evidence type="ECO:0000313" key="7">
    <source>
        <dbReference type="Proteomes" id="UP000177039"/>
    </source>
</evidence>
<dbReference type="InterPro" id="IPR050799">
    <property type="entry name" value="ZIP_Transporter"/>
</dbReference>
<feature type="transmembrane region" description="Helical" evidence="5">
    <location>
        <begin position="6"/>
        <end position="26"/>
    </location>
</feature>
<evidence type="ECO:0000256" key="3">
    <source>
        <dbReference type="ARBA" id="ARBA00022989"/>
    </source>
</evidence>
<dbReference type="PANTHER" id="PTHR12191">
    <property type="entry name" value="SOLUTE CARRIER FAMILY 39"/>
    <property type="match status" value="1"/>
</dbReference>
<sequence>MLLIYILTFTFIGSIASLVGSFFLLTRRRLTESFSGQIINFAAGVLLATAFLDLLPEAAKEARGGNIFTPVLLGIVIFFFAERFIQWFHGHHQHGQMTNTWLILAGDGVHNFIDGVIITASFLTSIPLGIVTSLAVGAHEIPQEIADMSVLLANGLSKKRALLYNFLSALTAFAGAILAFFFAATIRENLYIFLSLTAGFFIYISASDLIPSLHEKYLKNRRFSDSLIFISGILAVFIFSRIFRG</sequence>
<comment type="caution">
    <text evidence="6">The sequence shown here is derived from an EMBL/GenBank/DDBJ whole genome shotgun (WGS) entry which is preliminary data.</text>
</comment>
<dbReference type="EMBL" id="MFBT01000002">
    <property type="protein sequence ID" value="OGE00309.1"/>
    <property type="molecule type" value="Genomic_DNA"/>
</dbReference>
<evidence type="ECO:0000256" key="5">
    <source>
        <dbReference type="SAM" id="Phobius"/>
    </source>
</evidence>
<reference evidence="6 7" key="1">
    <citation type="journal article" date="2016" name="Nat. Commun.">
        <title>Thousands of microbial genomes shed light on interconnected biogeochemical processes in an aquifer system.</title>
        <authorList>
            <person name="Anantharaman K."/>
            <person name="Brown C.T."/>
            <person name="Hug L.A."/>
            <person name="Sharon I."/>
            <person name="Castelle C.J."/>
            <person name="Probst A.J."/>
            <person name="Thomas B.C."/>
            <person name="Singh A."/>
            <person name="Wilkins M.J."/>
            <person name="Karaoz U."/>
            <person name="Brodie E.L."/>
            <person name="Williams K.H."/>
            <person name="Hubbard S.S."/>
            <person name="Banfield J.F."/>
        </authorList>
    </citation>
    <scope>NUCLEOTIDE SEQUENCE [LARGE SCALE GENOMIC DNA]</scope>
</reference>
<accession>A0A1F5H898</accession>
<feature type="transmembrane region" description="Helical" evidence="5">
    <location>
        <begin position="190"/>
        <end position="211"/>
    </location>
</feature>
<dbReference type="Proteomes" id="UP000177039">
    <property type="component" value="Unassembled WGS sequence"/>
</dbReference>
<keyword evidence="4 5" id="KW-0472">Membrane</keyword>
<dbReference type="GO" id="GO:0030003">
    <property type="term" value="P:intracellular monoatomic cation homeostasis"/>
    <property type="evidence" value="ECO:0007669"/>
    <property type="project" value="TreeGrafter"/>
</dbReference>
<dbReference type="PANTHER" id="PTHR12191:SF37">
    <property type="entry name" value="ZINC TRANSPORTER FOI"/>
    <property type="match status" value="1"/>
</dbReference>
<gene>
    <name evidence="6" type="ORF">A3B54_03570</name>
</gene>
<dbReference type="Pfam" id="PF02535">
    <property type="entry name" value="Zip"/>
    <property type="match status" value="1"/>
</dbReference>
<keyword evidence="3 5" id="KW-1133">Transmembrane helix</keyword>
<name>A0A1F5H898_9BACT</name>
<comment type="subcellular location">
    <subcellularLocation>
        <location evidence="1">Membrane</location>
        <topology evidence="1">Multi-pass membrane protein</topology>
    </subcellularLocation>
</comment>
<feature type="transmembrane region" description="Helical" evidence="5">
    <location>
        <begin position="38"/>
        <end position="55"/>
    </location>
</feature>